<dbReference type="Proteomes" id="UP000294933">
    <property type="component" value="Unassembled WGS sequence"/>
</dbReference>
<evidence type="ECO:0000313" key="1">
    <source>
        <dbReference type="EMBL" id="TDL22171.1"/>
    </source>
</evidence>
<dbReference type="EMBL" id="ML170176">
    <property type="protein sequence ID" value="TDL22171.1"/>
    <property type="molecule type" value="Genomic_DNA"/>
</dbReference>
<gene>
    <name evidence="1" type="ORF">BD410DRAFT_788881</name>
</gene>
<keyword evidence="2" id="KW-1185">Reference proteome</keyword>
<dbReference type="VEuPathDB" id="FungiDB:BD410DRAFT_788881"/>
<name>A0A4Y7Q4C6_9AGAM</name>
<dbReference type="AlphaFoldDB" id="A0A4Y7Q4C6"/>
<accession>A0A4Y7Q4C6</accession>
<evidence type="ECO:0000313" key="2">
    <source>
        <dbReference type="Proteomes" id="UP000294933"/>
    </source>
</evidence>
<protein>
    <submittedName>
        <fullName evidence="1">Uncharacterized protein</fullName>
    </submittedName>
</protein>
<proteinExistence type="predicted"/>
<organism evidence="1 2">
    <name type="scientific">Rickenella mellea</name>
    <dbReference type="NCBI Taxonomy" id="50990"/>
    <lineage>
        <taxon>Eukaryota</taxon>
        <taxon>Fungi</taxon>
        <taxon>Dikarya</taxon>
        <taxon>Basidiomycota</taxon>
        <taxon>Agaricomycotina</taxon>
        <taxon>Agaricomycetes</taxon>
        <taxon>Hymenochaetales</taxon>
        <taxon>Rickenellaceae</taxon>
        <taxon>Rickenella</taxon>
    </lineage>
</organism>
<dbReference type="OrthoDB" id="2887913at2759"/>
<sequence>MVHSELWLVYKQVSRCGKPATAQLIELEFQNHKLHDLEDVLEHVFEQGFVDATLRPLSWWEKCDGAKVKGCIPVEELLDEGVGRSQETALRLVIADVPPALWFSYVYKHNPTEHVVTQRVKLDAAEKRLDILAHVTNHIFRNGFLPAHLRSKVYWQGKCGKVLEEHLCVEHVLGWGDGKSEETPLRLVIDDAPCHVHVHSHCSCKC</sequence>
<reference evidence="1 2" key="1">
    <citation type="submission" date="2018-06" db="EMBL/GenBank/DDBJ databases">
        <title>A transcriptomic atlas of mushroom development highlights an independent origin of complex multicellularity.</title>
        <authorList>
            <consortium name="DOE Joint Genome Institute"/>
            <person name="Krizsan K."/>
            <person name="Almasi E."/>
            <person name="Merenyi Z."/>
            <person name="Sahu N."/>
            <person name="Viragh M."/>
            <person name="Koszo T."/>
            <person name="Mondo S."/>
            <person name="Kiss B."/>
            <person name="Balint B."/>
            <person name="Kues U."/>
            <person name="Barry K."/>
            <person name="Hegedus J.C."/>
            <person name="Henrissat B."/>
            <person name="Johnson J."/>
            <person name="Lipzen A."/>
            <person name="Ohm R."/>
            <person name="Nagy I."/>
            <person name="Pangilinan J."/>
            <person name="Yan J."/>
            <person name="Xiong Y."/>
            <person name="Grigoriev I.V."/>
            <person name="Hibbett D.S."/>
            <person name="Nagy L.G."/>
        </authorList>
    </citation>
    <scope>NUCLEOTIDE SEQUENCE [LARGE SCALE GENOMIC DNA]</scope>
    <source>
        <strain evidence="1 2">SZMC22713</strain>
    </source>
</reference>